<protein>
    <submittedName>
        <fullName evidence="2">Uncharacterized protein</fullName>
    </submittedName>
</protein>
<keyword evidence="1" id="KW-0472">Membrane</keyword>
<evidence type="ECO:0000313" key="2">
    <source>
        <dbReference type="EMBL" id="SDL39568.1"/>
    </source>
</evidence>
<keyword evidence="1" id="KW-0812">Transmembrane</keyword>
<dbReference type="EMBL" id="FNGS01000002">
    <property type="protein sequence ID" value="SDL39568.1"/>
    <property type="molecule type" value="Genomic_DNA"/>
</dbReference>
<reference evidence="2 3" key="1">
    <citation type="submission" date="2016-10" db="EMBL/GenBank/DDBJ databases">
        <authorList>
            <person name="de Groot N.N."/>
        </authorList>
    </citation>
    <scope>NUCLEOTIDE SEQUENCE [LARGE SCALE GENOMIC DNA]</scope>
    <source>
        <strain evidence="2 3">DSM 21668</strain>
    </source>
</reference>
<dbReference type="AlphaFoldDB" id="A0A1G9JPV5"/>
<name>A0A1G9JPV5_9BACT</name>
<evidence type="ECO:0000313" key="3">
    <source>
        <dbReference type="Proteomes" id="UP000198901"/>
    </source>
</evidence>
<accession>A0A1G9JPV5</accession>
<proteinExistence type="predicted"/>
<keyword evidence="3" id="KW-1185">Reference proteome</keyword>
<keyword evidence="1" id="KW-1133">Transmembrane helix</keyword>
<dbReference type="RefSeq" id="WP_218126601.1">
    <property type="nucleotide sequence ID" value="NZ_FNGS01000002.1"/>
</dbReference>
<gene>
    <name evidence="2" type="ORF">SAMN04488090_0707</name>
</gene>
<organism evidence="2 3">
    <name type="scientific">Siphonobacter aquaeclarae</name>
    <dbReference type="NCBI Taxonomy" id="563176"/>
    <lineage>
        <taxon>Bacteria</taxon>
        <taxon>Pseudomonadati</taxon>
        <taxon>Bacteroidota</taxon>
        <taxon>Cytophagia</taxon>
        <taxon>Cytophagales</taxon>
        <taxon>Cytophagaceae</taxon>
        <taxon>Siphonobacter</taxon>
    </lineage>
</organism>
<evidence type="ECO:0000256" key="1">
    <source>
        <dbReference type="SAM" id="Phobius"/>
    </source>
</evidence>
<sequence length="67" mass="7211">SIAAYALSLTLGRKYAGPGTGFLILVCLLSGSMFFYLQKRSSSPLIGILKNGMLRNALLANFWSPIS</sequence>
<dbReference type="Proteomes" id="UP000198901">
    <property type="component" value="Unassembled WGS sequence"/>
</dbReference>
<dbReference type="STRING" id="563176.SAMN04488090_0707"/>
<feature type="non-terminal residue" evidence="2">
    <location>
        <position position="1"/>
    </location>
</feature>
<feature type="transmembrane region" description="Helical" evidence="1">
    <location>
        <begin position="15"/>
        <end position="37"/>
    </location>
</feature>